<protein>
    <recommendedName>
        <fullName evidence="4">NmrA-like domain-containing protein</fullName>
    </recommendedName>
</protein>
<dbReference type="OrthoDB" id="5283654at2759"/>
<sequence length="84" mass="9230">MSSFHRIAIIGNAGWDAIPITKAFINAGVPVRLLNRVCGIADVSNFNRKNNTTAQFDYNDKASIIKVSVAILPLAIFLAATWRR</sequence>
<evidence type="ECO:0008006" key="4">
    <source>
        <dbReference type="Google" id="ProtNLM"/>
    </source>
</evidence>
<gene>
    <name evidence="2" type="ORF">BDK51DRAFT_43633</name>
</gene>
<feature type="transmembrane region" description="Helical" evidence="1">
    <location>
        <begin position="63"/>
        <end position="82"/>
    </location>
</feature>
<dbReference type="EMBL" id="KZ993820">
    <property type="protein sequence ID" value="RKO94779.1"/>
    <property type="molecule type" value="Genomic_DNA"/>
</dbReference>
<keyword evidence="3" id="KW-1185">Reference proteome</keyword>
<proteinExistence type="predicted"/>
<reference evidence="3" key="1">
    <citation type="journal article" date="2018" name="Nat. Microbiol.">
        <title>Leveraging single-cell genomics to expand the fungal tree of life.</title>
        <authorList>
            <person name="Ahrendt S.R."/>
            <person name="Quandt C.A."/>
            <person name="Ciobanu D."/>
            <person name="Clum A."/>
            <person name="Salamov A."/>
            <person name="Andreopoulos B."/>
            <person name="Cheng J.F."/>
            <person name="Woyke T."/>
            <person name="Pelin A."/>
            <person name="Henrissat B."/>
            <person name="Reynolds N.K."/>
            <person name="Benny G.L."/>
            <person name="Smith M.E."/>
            <person name="James T.Y."/>
            <person name="Grigoriev I.V."/>
        </authorList>
    </citation>
    <scope>NUCLEOTIDE SEQUENCE [LARGE SCALE GENOMIC DNA]</scope>
</reference>
<dbReference type="Proteomes" id="UP000269721">
    <property type="component" value="Unassembled WGS sequence"/>
</dbReference>
<accession>A0A4P9WNR8</accession>
<keyword evidence="1" id="KW-1133">Transmembrane helix</keyword>
<name>A0A4P9WNR8_9FUNG</name>
<organism evidence="2 3">
    <name type="scientific">Blyttiomyces helicus</name>
    <dbReference type="NCBI Taxonomy" id="388810"/>
    <lineage>
        <taxon>Eukaryota</taxon>
        <taxon>Fungi</taxon>
        <taxon>Fungi incertae sedis</taxon>
        <taxon>Chytridiomycota</taxon>
        <taxon>Chytridiomycota incertae sedis</taxon>
        <taxon>Chytridiomycetes</taxon>
        <taxon>Chytridiomycetes incertae sedis</taxon>
        <taxon>Blyttiomyces</taxon>
    </lineage>
</organism>
<evidence type="ECO:0000256" key="1">
    <source>
        <dbReference type="SAM" id="Phobius"/>
    </source>
</evidence>
<evidence type="ECO:0000313" key="2">
    <source>
        <dbReference type="EMBL" id="RKO94779.1"/>
    </source>
</evidence>
<dbReference type="AlphaFoldDB" id="A0A4P9WNR8"/>
<keyword evidence="1" id="KW-0812">Transmembrane</keyword>
<evidence type="ECO:0000313" key="3">
    <source>
        <dbReference type="Proteomes" id="UP000269721"/>
    </source>
</evidence>
<keyword evidence="1" id="KW-0472">Membrane</keyword>